<feature type="region of interest" description="Disordered" evidence="6">
    <location>
        <begin position="106"/>
        <end position="128"/>
    </location>
</feature>
<evidence type="ECO:0000313" key="8">
    <source>
        <dbReference type="EMBL" id="EGE08120.1"/>
    </source>
</evidence>
<protein>
    <submittedName>
        <fullName evidence="8">Fungal specific transcription factor domain-containing protein</fullName>
    </submittedName>
</protein>
<dbReference type="eggNOG" id="ENOG502RYZ8">
    <property type="taxonomic scope" value="Eukaryota"/>
</dbReference>
<sequence length="715" mass="80623">MDTAESRDSDAPSASQRNLALQRAHLLLFAHQCDNCRLRKIKCDRTSPCSNCRIGKTICRTTPRVKEQRQRVLISHQYERKIETIDERLSTIERLLQDLTLSLPAATASQSAPRIPPPPSSRHHDGLNVPVVIPNSEEPETKRTPEFEGESSFSAHSMHAGALFENAMKRIPFAHVPMMSHALSALQDIIKRQSLPSSVNVLRFPGQPPKKRINFSDLELPPSSAVLTLLRLANDNPPLFFLTLPVMTISRFTQMCKDLYFCTEEYSSGRFASVNAILGHLFKEISFRFKDDPSTAKFSEYSELCMSNFTVVISSFDMFTEPSLDNLMALTYAILHATESAKISLCWSFVASAARMAQSLGYHRSVASKDDKPDDVRLKAFLFWFIYSMDRSLSLCLGRAALLPDYDIALPYPSLSSDLSLQPWHILFHYWLDCSRITGEVYEHLYSVRGVSSSAEIRAKKVYELSYRLQDWRDQVIAIDTQEAYHKAHIQWIVPATELTYNLIATIIQRAAPPTQPPETPSGLNLQCVQAARKALQIHQQIFLSLEKADSFFFSGYITWVLLQCPFAPFMVTFCHTIAASDHDDLKLLGEVATSLQAAADVSEAAERLYRLCLVFYQVAKLYVDVQPKEPHNHPVIPKPGEAFDDYLTSLGFGPNTLTPETADSSNNTNFNDPNEPSIPAFQMPPEMMETDLSHTLGDWFLDNQYMMGLLDSDL</sequence>
<dbReference type="PANTHER" id="PTHR46910:SF5">
    <property type="entry name" value="ZN(II)2CYS6 TRANSCRIPTION FACTOR (EUROFUNG)"/>
    <property type="match status" value="1"/>
</dbReference>
<dbReference type="InterPro" id="IPR050987">
    <property type="entry name" value="AtrR-like"/>
</dbReference>
<dbReference type="Pfam" id="PF04082">
    <property type="entry name" value="Fungal_trans"/>
    <property type="match status" value="1"/>
</dbReference>
<feature type="region of interest" description="Disordered" evidence="6">
    <location>
        <begin position="658"/>
        <end position="681"/>
    </location>
</feature>
<evidence type="ECO:0000313" key="9">
    <source>
        <dbReference type="Proteomes" id="UP000009169"/>
    </source>
</evidence>
<feature type="domain" description="Zn(2)-C6 fungal-type" evidence="7">
    <location>
        <begin position="32"/>
        <end position="61"/>
    </location>
</feature>
<dbReference type="SMART" id="SM00906">
    <property type="entry name" value="Fungal_trans"/>
    <property type="match status" value="1"/>
</dbReference>
<dbReference type="InterPro" id="IPR007219">
    <property type="entry name" value="XnlR_reg_dom"/>
</dbReference>
<dbReference type="AlphaFoldDB" id="F2Q1V2"/>
<dbReference type="OrthoDB" id="103819at2759"/>
<evidence type="ECO:0000256" key="3">
    <source>
        <dbReference type="ARBA" id="ARBA00023125"/>
    </source>
</evidence>
<gene>
    <name evidence="8" type="ORF">TEQG_06871</name>
</gene>
<dbReference type="CDD" id="cd12148">
    <property type="entry name" value="fungal_TF_MHR"/>
    <property type="match status" value="1"/>
</dbReference>
<evidence type="ECO:0000256" key="6">
    <source>
        <dbReference type="SAM" id="MobiDB-lite"/>
    </source>
</evidence>
<dbReference type="PANTHER" id="PTHR46910">
    <property type="entry name" value="TRANSCRIPTION FACTOR PDR1"/>
    <property type="match status" value="1"/>
</dbReference>
<accession>F2Q1V2</accession>
<keyword evidence="9" id="KW-1185">Reference proteome</keyword>
<dbReference type="PROSITE" id="PS50048">
    <property type="entry name" value="ZN2_CY6_FUNGAL_2"/>
    <property type="match status" value="1"/>
</dbReference>
<evidence type="ECO:0000256" key="4">
    <source>
        <dbReference type="ARBA" id="ARBA00023163"/>
    </source>
</evidence>
<organism evidence="8 9">
    <name type="scientific">Trichophyton equinum (strain ATCC MYA-4606 / CBS 127.97)</name>
    <name type="common">Horse ringworm fungus</name>
    <dbReference type="NCBI Taxonomy" id="559882"/>
    <lineage>
        <taxon>Eukaryota</taxon>
        <taxon>Fungi</taxon>
        <taxon>Dikarya</taxon>
        <taxon>Ascomycota</taxon>
        <taxon>Pezizomycotina</taxon>
        <taxon>Eurotiomycetes</taxon>
        <taxon>Eurotiomycetidae</taxon>
        <taxon>Onygenales</taxon>
        <taxon>Arthrodermataceae</taxon>
        <taxon>Trichophyton</taxon>
    </lineage>
</organism>
<dbReference type="GO" id="GO:0008270">
    <property type="term" value="F:zinc ion binding"/>
    <property type="evidence" value="ECO:0007669"/>
    <property type="project" value="InterPro"/>
</dbReference>
<evidence type="ECO:0000256" key="1">
    <source>
        <dbReference type="ARBA" id="ARBA00022723"/>
    </source>
</evidence>
<dbReference type="Proteomes" id="UP000009169">
    <property type="component" value="Unassembled WGS sequence"/>
</dbReference>
<name>F2Q1V2_TRIEC</name>
<evidence type="ECO:0000259" key="7">
    <source>
        <dbReference type="PROSITE" id="PS50048"/>
    </source>
</evidence>
<dbReference type="GO" id="GO:0006351">
    <property type="term" value="P:DNA-templated transcription"/>
    <property type="evidence" value="ECO:0007669"/>
    <property type="project" value="InterPro"/>
</dbReference>
<dbReference type="GO" id="GO:0003677">
    <property type="term" value="F:DNA binding"/>
    <property type="evidence" value="ECO:0007669"/>
    <property type="project" value="UniProtKB-KW"/>
</dbReference>
<dbReference type="SUPFAM" id="SSF57701">
    <property type="entry name" value="Zn2/Cys6 DNA-binding domain"/>
    <property type="match status" value="1"/>
</dbReference>
<dbReference type="Pfam" id="PF00172">
    <property type="entry name" value="Zn_clus"/>
    <property type="match status" value="1"/>
</dbReference>
<proteinExistence type="predicted"/>
<dbReference type="EMBL" id="DS995773">
    <property type="protein sequence ID" value="EGE08120.1"/>
    <property type="molecule type" value="Genomic_DNA"/>
</dbReference>
<dbReference type="SMART" id="SM00066">
    <property type="entry name" value="GAL4"/>
    <property type="match status" value="1"/>
</dbReference>
<keyword evidence="2" id="KW-0805">Transcription regulation</keyword>
<evidence type="ECO:0000256" key="2">
    <source>
        <dbReference type="ARBA" id="ARBA00023015"/>
    </source>
</evidence>
<feature type="compositionally biased region" description="Polar residues" evidence="6">
    <location>
        <begin position="658"/>
        <end position="675"/>
    </location>
</feature>
<dbReference type="InterPro" id="IPR036864">
    <property type="entry name" value="Zn2-C6_fun-type_DNA-bd_sf"/>
</dbReference>
<reference evidence="9" key="1">
    <citation type="journal article" date="2012" name="MBio">
        <title>Comparative genome analysis of Trichophyton rubrum and related dermatophytes reveals candidate genes involved in infection.</title>
        <authorList>
            <person name="Martinez D.A."/>
            <person name="Oliver B.G."/>
            <person name="Graeser Y."/>
            <person name="Goldberg J.M."/>
            <person name="Li W."/>
            <person name="Martinez-Rossi N.M."/>
            <person name="Monod M."/>
            <person name="Shelest E."/>
            <person name="Barton R.C."/>
            <person name="Birch E."/>
            <person name="Brakhage A.A."/>
            <person name="Chen Z."/>
            <person name="Gurr S.J."/>
            <person name="Heiman D."/>
            <person name="Heitman J."/>
            <person name="Kosti I."/>
            <person name="Rossi A."/>
            <person name="Saif S."/>
            <person name="Samalova M."/>
            <person name="Saunders C.W."/>
            <person name="Shea T."/>
            <person name="Summerbell R.C."/>
            <person name="Xu J."/>
            <person name="Young S."/>
            <person name="Zeng Q."/>
            <person name="Birren B.W."/>
            <person name="Cuomo C.A."/>
            <person name="White T.C."/>
        </authorList>
    </citation>
    <scope>NUCLEOTIDE SEQUENCE [LARGE SCALE GENOMIC DNA]</scope>
    <source>
        <strain evidence="9">ATCC MYA-4606 / CBS 127.97</strain>
    </source>
</reference>
<keyword evidence="5" id="KW-0539">Nucleus</keyword>
<dbReference type="GO" id="GO:0000981">
    <property type="term" value="F:DNA-binding transcription factor activity, RNA polymerase II-specific"/>
    <property type="evidence" value="ECO:0007669"/>
    <property type="project" value="InterPro"/>
</dbReference>
<dbReference type="Gene3D" id="4.10.240.10">
    <property type="entry name" value="Zn(2)-C6 fungal-type DNA-binding domain"/>
    <property type="match status" value="1"/>
</dbReference>
<keyword evidence="3" id="KW-0238">DNA-binding</keyword>
<keyword evidence="4" id="KW-0804">Transcription</keyword>
<dbReference type="InterPro" id="IPR001138">
    <property type="entry name" value="Zn2Cys6_DnaBD"/>
</dbReference>
<keyword evidence="1" id="KW-0479">Metal-binding</keyword>
<dbReference type="CDD" id="cd00067">
    <property type="entry name" value="GAL4"/>
    <property type="match status" value="1"/>
</dbReference>
<evidence type="ECO:0000256" key="5">
    <source>
        <dbReference type="ARBA" id="ARBA00023242"/>
    </source>
</evidence>
<dbReference type="HOGENOM" id="CLU_009377_1_1_1"/>
<dbReference type="VEuPathDB" id="FungiDB:TEQG_06871"/>